<dbReference type="KEGG" id="cpi:Cpin_2533"/>
<name>A0A979G3D4_CHIPD</name>
<dbReference type="AlphaFoldDB" id="A0A979G3D4"/>
<sequence length="77" mass="8670">MMKYYIIAAIALLLGIFSYLKLFANSNSIDRTEDYIIVERAGAADLEEAVRFQMTNGFQPLGGVSVNEQRYTQAMVK</sequence>
<evidence type="ECO:0000313" key="2">
    <source>
        <dbReference type="Proteomes" id="UP000002215"/>
    </source>
</evidence>
<gene>
    <name evidence="1" type="ordered locus">Cpin_2533</name>
</gene>
<dbReference type="RefSeq" id="WP_012790193.1">
    <property type="nucleotide sequence ID" value="NC_013132.1"/>
</dbReference>
<accession>A0A979G3D4</accession>
<reference evidence="1 2" key="2">
    <citation type="journal article" date="2010" name="Stand. Genomic Sci.">
        <title>Complete genome sequence of Chitinophaga pinensis type strain (UQM 2034).</title>
        <authorList>
            <person name="Glavina Del Rio T."/>
            <person name="Abt B."/>
            <person name="Spring S."/>
            <person name="Lapidus A."/>
            <person name="Nolan M."/>
            <person name="Tice H."/>
            <person name="Copeland A."/>
            <person name="Cheng J.F."/>
            <person name="Chen F."/>
            <person name="Bruce D."/>
            <person name="Goodwin L."/>
            <person name="Pitluck S."/>
            <person name="Ivanova N."/>
            <person name="Mavromatis K."/>
            <person name="Mikhailova N."/>
            <person name="Pati A."/>
            <person name="Chen A."/>
            <person name="Palaniappan K."/>
            <person name="Land M."/>
            <person name="Hauser L."/>
            <person name="Chang Y.J."/>
            <person name="Jeffries C.D."/>
            <person name="Chain P."/>
            <person name="Saunders E."/>
            <person name="Detter J.C."/>
            <person name="Brettin T."/>
            <person name="Rohde M."/>
            <person name="Goker M."/>
            <person name="Bristow J."/>
            <person name="Eisen J.A."/>
            <person name="Markowitz V."/>
            <person name="Hugenholtz P."/>
            <person name="Kyrpides N.C."/>
            <person name="Klenk H.P."/>
            <person name="Lucas S."/>
        </authorList>
    </citation>
    <scope>NUCLEOTIDE SEQUENCE [LARGE SCALE GENOMIC DNA]</scope>
    <source>
        <strain evidence="2">ATCC 43595 / DSM 2588 / LMG 13176 / NBRC 15968 / NCIMB 11800 / UQM 2034</strain>
    </source>
</reference>
<dbReference type="Proteomes" id="UP000002215">
    <property type="component" value="Chromosome"/>
</dbReference>
<protein>
    <submittedName>
        <fullName evidence="1">Uncharacterized protein</fullName>
    </submittedName>
</protein>
<evidence type="ECO:0000313" key="1">
    <source>
        <dbReference type="EMBL" id="ACU60017.1"/>
    </source>
</evidence>
<proteinExistence type="predicted"/>
<dbReference type="EMBL" id="CP001699">
    <property type="protein sequence ID" value="ACU60017.1"/>
    <property type="molecule type" value="Genomic_DNA"/>
</dbReference>
<reference evidence="2" key="1">
    <citation type="submission" date="2009-08" db="EMBL/GenBank/DDBJ databases">
        <title>The complete genome of Chitinophaga pinensis DSM 2588.</title>
        <authorList>
            <consortium name="US DOE Joint Genome Institute (JGI-PGF)"/>
            <person name="Lucas S."/>
            <person name="Copeland A."/>
            <person name="Lapidus A."/>
            <person name="Glavina del Rio T."/>
            <person name="Dalin E."/>
            <person name="Tice H."/>
            <person name="Bruce D."/>
            <person name="Goodwin L."/>
            <person name="Pitluck S."/>
            <person name="Kyrpides N."/>
            <person name="Mavromatis K."/>
            <person name="Ivanova N."/>
            <person name="Mikhailova N."/>
            <person name="Sims D."/>
            <person name="Meinche L."/>
            <person name="Brettin T."/>
            <person name="Detter J.C."/>
            <person name="Han C."/>
            <person name="Larimer F."/>
            <person name="Land M."/>
            <person name="Hauser L."/>
            <person name="Markowitz V."/>
            <person name="Cheng J.-F."/>
            <person name="Hugenholtz P."/>
            <person name="Woyke T."/>
            <person name="Wu D."/>
            <person name="Spring S."/>
            <person name="Klenk H.-P."/>
            <person name="Eisen J.A."/>
        </authorList>
    </citation>
    <scope>NUCLEOTIDE SEQUENCE [LARGE SCALE GENOMIC DNA]</scope>
    <source>
        <strain evidence="2">ATCC 43595 / DSM 2588 / LMG 13176 / NBRC 15968 / NCIMB 11800 / UQM 2034</strain>
    </source>
</reference>
<organism evidence="1 2">
    <name type="scientific">Chitinophaga pinensis (strain ATCC 43595 / DSM 2588 / LMG 13176 / NBRC 15968 / NCIMB 11800 / UQM 2034)</name>
    <dbReference type="NCBI Taxonomy" id="485918"/>
    <lineage>
        <taxon>Bacteria</taxon>
        <taxon>Pseudomonadati</taxon>
        <taxon>Bacteroidota</taxon>
        <taxon>Chitinophagia</taxon>
        <taxon>Chitinophagales</taxon>
        <taxon>Chitinophagaceae</taxon>
        <taxon>Chitinophaga</taxon>
    </lineage>
</organism>